<dbReference type="Proteomes" id="UP000807504">
    <property type="component" value="Unassembled WGS sequence"/>
</dbReference>
<evidence type="ECO:0008006" key="4">
    <source>
        <dbReference type="Google" id="ProtNLM"/>
    </source>
</evidence>
<name>A0A8T0FU86_ARGBR</name>
<dbReference type="EMBL" id="JABXBU010000002">
    <property type="protein sequence ID" value="KAF8794336.1"/>
    <property type="molecule type" value="Genomic_DNA"/>
</dbReference>
<accession>A0A8T0FU86</accession>
<proteinExistence type="predicted"/>
<sequence>MVNGKTNPIFASVCMVLMMMVLHDVKAALQTTFMEDICYSKKSVIVDLRYQPLGSMSFPPQIMILSKVKVLSHQREFNFRSIFNWSVPPDC</sequence>
<evidence type="ECO:0000313" key="2">
    <source>
        <dbReference type="EMBL" id="KAF8794336.1"/>
    </source>
</evidence>
<feature type="chain" id="PRO_5035888934" description="Secreted protein" evidence="1">
    <location>
        <begin position="28"/>
        <end position="91"/>
    </location>
</feature>
<reference evidence="2" key="2">
    <citation type="submission" date="2020-06" db="EMBL/GenBank/DDBJ databases">
        <authorList>
            <person name="Sheffer M."/>
        </authorList>
    </citation>
    <scope>NUCLEOTIDE SEQUENCE</scope>
</reference>
<evidence type="ECO:0000256" key="1">
    <source>
        <dbReference type="SAM" id="SignalP"/>
    </source>
</evidence>
<reference evidence="2" key="1">
    <citation type="journal article" date="2020" name="bioRxiv">
        <title>Chromosome-level reference genome of the European wasp spider Argiope bruennichi: a resource for studies on range expansion and evolutionary adaptation.</title>
        <authorList>
            <person name="Sheffer M.M."/>
            <person name="Hoppe A."/>
            <person name="Krehenwinkel H."/>
            <person name="Uhl G."/>
            <person name="Kuss A.W."/>
            <person name="Jensen L."/>
            <person name="Jensen C."/>
            <person name="Gillespie R.G."/>
            <person name="Hoff K.J."/>
            <person name="Prost S."/>
        </authorList>
    </citation>
    <scope>NUCLEOTIDE SEQUENCE</scope>
</reference>
<organism evidence="2 3">
    <name type="scientific">Argiope bruennichi</name>
    <name type="common">Wasp spider</name>
    <name type="synonym">Aranea bruennichi</name>
    <dbReference type="NCBI Taxonomy" id="94029"/>
    <lineage>
        <taxon>Eukaryota</taxon>
        <taxon>Metazoa</taxon>
        <taxon>Ecdysozoa</taxon>
        <taxon>Arthropoda</taxon>
        <taxon>Chelicerata</taxon>
        <taxon>Arachnida</taxon>
        <taxon>Araneae</taxon>
        <taxon>Araneomorphae</taxon>
        <taxon>Entelegynae</taxon>
        <taxon>Araneoidea</taxon>
        <taxon>Araneidae</taxon>
        <taxon>Argiope</taxon>
    </lineage>
</organism>
<keyword evidence="3" id="KW-1185">Reference proteome</keyword>
<keyword evidence="1" id="KW-0732">Signal</keyword>
<gene>
    <name evidence="2" type="ORF">HNY73_002327</name>
</gene>
<comment type="caution">
    <text evidence="2">The sequence shown here is derived from an EMBL/GenBank/DDBJ whole genome shotgun (WGS) entry which is preliminary data.</text>
</comment>
<protein>
    <recommendedName>
        <fullName evidence="4">Secreted protein</fullName>
    </recommendedName>
</protein>
<evidence type="ECO:0000313" key="3">
    <source>
        <dbReference type="Proteomes" id="UP000807504"/>
    </source>
</evidence>
<feature type="signal peptide" evidence="1">
    <location>
        <begin position="1"/>
        <end position="27"/>
    </location>
</feature>
<dbReference type="AlphaFoldDB" id="A0A8T0FU86"/>